<keyword evidence="5" id="KW-0378">Hydrolase</keyword>
<dbReference type="PANTHER" id="PTHR47849:SF7">
    <property type="entry name" value="CHITIN-BINDING TYPE-1 DOMAIN-CONTAINING PROTEIN"/>
    <property type="match status" value="1"/>
</dbReference>
<feature type="disulfide bond" evidence="3">
    <location>
        <begin position="98"/>
        <end position="112"/>
    </location>
</feature>
<dbReference type="GO" id="GO:0008061">
    <property type="term" value="F:chitin binding"/>
    <property type="evidence" value="ECO:0007669"/>
    <property type="project" value="UniProtKB-UniRule"/>
</dbReference>
<keyword evidence="1 3" id="KW-0147">Chitin-binding</keyword>
<dbReference type="Proteomes" id="UP000070121">
    <property type="component" value="Unassembled WGS sequence"/>
</dbReference>
<dbReference type="PROSITE" id="PS00026">
    <property type="entry name" value="CHIT_BIND_I_1"/>
    <property type="match status" value="1"/>
</dbReference>
<dbReference type="SMART" id="SM00270">
    <property type="entry name" value="ChtBD1"/>
    <property type="match status" value="2"/>
</dbReference>
<feature type="non-terminal residue" evidence="5">
    <location>
        <position position="1"/>
    </location>
</feature>
<evidence type="ECO:0000313" key="6">
    <source>
        <dbReference type="Proteomes" id="UP000070121"/>
    </source>
</evidence>
<dbReference type="CDD" id="cd00035">
    <property type="entry name" value="ChtBD1"/>
    <property type="match status" value="1"/>
</dbReference>
<dbReference type="InterPro" id="IPR001002">
    <property type="entry name" value="Chitin-bd_1"/>
</dbReference>
<dbReference type="OrthoDB" id="5167549at2759"/>
<dbReference type="Gene3D" id="3.30.60.10">
    <property type="entry name" value="Endochitinase-like"/>
    <property type="match status" value="1"/>
</dbReference>
<keyword evidence="6" id="KW-1185">Reference proteome</keyword>
<dbReference type="Pfam" id="PF00187">
    <property type="entry name" value="Chitin_bind_1"/>
    <property type="match status" value="1"/>
</dbReference>
<comment type="caution">
    <text evidence="5">The sequence shown here is derived from an EMBL/GenBank/DDBJ whole genome shotgun (WGS) entry which is preliminary data.</text>
</comment>
<dbReference type="PROSITE" id="PS50941">
    <property type="entry name" value="CHIT_BIND_I_2"/>
    <property type="match status" value="1"/>
</dbReference>
<proteinExistence type="predicted"/>
<dbReference type="SUPFAM" id="SSF57016">
    <property type="entry name" value="Plant lectins/antimicrobial peptides"/>
    <property type="match status" value="1"/>
</dbReference>
<feature type="disulfide bond" evidence="3">
    <location>
        <begin position="122"/>
        <end position="126"/>
    </location>
</feature>
<comment type="caution">
    <text evidence="3">Lacks conserved residue(s) required for the propagation of feature annotation.</text>
</comment>
<feature type="disulfide bond" evidence="3">
    <location>
        <begin position="93"/>
        <end position="105"/>
    </location>
</feature>
<dbReference type="EMBL" id="JFFI01001413">
    <property type="protein sequence ID" value="KXH60222.1"/>
    <property type="molecule type" value="Genomic_DNA"/>
</dbReference>
<accession>A0A135UIJ3</accession>
<sequence>QDRNLPLCPTSVELAAIQTRDLLLGRQVTQEQDYSCNEFRPCGNGACCAKNGWCNYGPEACGTNGQSPNDKCWSNCDAKAECGRYAEMEGKECPLNVCCSPFGFCGMTEDFCKKTDDEETSCQSNCDQPGSGSSNGNVRQRVVGTLSLFATVSANRLDH</sequence>
<dbReference type="STRING" id="1209931.A0A135UIJ3"/>
<evidence type="ECO:0000256" key="1">
    <source>
        <dbReference type="ARBA" id="ARBA00022669"/>
    </source>
</evidence>
<dbReference type="InterPro" id="IPR036861">
    <property type="entry name" value="Endochitinase-like_sf"/>
</dbReference>
<dbReference type="PANTHER" id="PTHR47849">
    <property type="entry name" value="CHITIN-BINDING LECTIN 1"/>
    <property type="match status" value="1"/>
</dbReference>
<gene>
    <name evidence="5" type="ORF">CSAL01_12011</name>
</gene>
<dbReference type="AlphaFoldDB" id="A0A135UIJ3"/>
<evidence type="ECO:0000259" key="4">
    <source>
        <dbReference type="PROSITE" id="PS50941"/>
    </source>
</evidence>
<evidence type="ECO:0000256" key="3">
    <source>
        <dbReference type="PROSITE-ProRule" id="PRU00261"/>
    </source>
</evidence>
<protein>
    <submittedName>
        <fullName evidence="5">Glycosyl hydrolase family 18</fullName>
    </submittedName>
</protein>
<evidence type="ECO:0000256" key="2">
    <source>
        <dbReference type="ARBA" id="ARBA00023157"/>
    </source>
</evidence>
<feature type="domain" description="Chitin-binding type-1" evidence="4">
    <location>
        <begin position="79"/>
        <end position="128"/>
    </location>
</feature>
<dbReference type="GO" id="GO:0016787">
    <property type="term" value="F:hydrolase activity"/>
    <property type="evidence" value="ECO:0007669"/>
    <property type="project" value="UniProtKB-KW"/>
</dbReference>
<evidence type="ECO:0000313" key="5">
    <source>
        <dbReference type="EMBL" id="KXH60222.1"/>
    </source>
</evidence>
<name>A0A135UIJ3_9PEZI</name>
<keyword evidence="2 3" id="KW-1015">Disulfide bond</keyword>
<reference evidence="5 6" key="1">
    <citation type="submission" date="2014-02" db="EMBL/GenBank/DDBJ databases">
        <title>The genome sequence of Colletotrichum salicis CBS 607.94.</title>
        <authorList>
            <person name="Baroncelli R."/>
            <person name="Thon M.R."/>
        </authorList>
    </citation>
    <scope>NUCLEOTIDE SEQUENCE [LARGE SCALE GENOMIC DNA]</scope>
    <source>
        <strain evidence="5 6">CBS 607.94</strain>
    </source>
</reference>
<dbReference type="InterPro" id="IPR018371">
    <property type="entry name" value="Chitin-binding_1_CS"/>
</dbReference>
<organism evidence="5 6">
    <name type="scientific">Colletotrichum salicis</name>
    <dbReference type="NCBI Taxonomy" id="1209931"/>
    <lineage>
        <taxon>Eukaryota</taxon>
        <taxon>Fungi</taxon>
        <taxon>Dikarya</taxon>
        <taxon>Ascomycota</taxon>
        <taxon>Pezizomycotina</taxon>
        <taxon>Sordariomycetes</taxon>
        <taxon>Hypocreomycetidae</taxon>
        <taxon>Glomerellales</taxon>
        <taxon>Glomerellaceae</taxon>
        <taxon>Colletotrichum</taxon>
        <taxon>Colletotrichum acutatum species complex</taxon>
    </lineage>
</organism>